<dbReference type="InterPro" id="IPR000182">
    <property type="entry name" value="GNAT_dom"/>
</dbReference>
<dbReference type="Proteomes" id="UP000325333">
    <property type="component" value="Unassembled WGS sequence"/>
</dbReference>
<dbReference type="InterPro" id="IPR016181">
    <property type="entry name" value="Acyl_CoA_acyltransferase"/>
</dbReference>
<dbReference type="PROSITE" id="PS51186">
    <property type="entry name" value="GNAT"/>
    <property type="match status" value="1"/>
</dbReference>
<gene>
    <name evidence="3" type="ORF">FH063_002402</name>
</gene>
<accession>A0A5B0KQE9</accession>
<feature type="compositionally biased region" description="Basic and acidic residues" evidence="1">
    <location>
        <begin position="221"/>
        <end position="230"/>
    </location>
</feature>
<evidence type="ECO:0000313" key="4">
    <source>
        <dbReference type="Proteomes" id="UP000325333"/>
    </source>
</evidence>
<feature type="region of interest" description="Disordered" evidence="1">
    <location>
        <begin position="202"/>
        <end position="230"/>
    </location>
</feature>
<protein>
    <recommendedName>
        <fullName evidence="2">N-acetyltransferase domain-containing protein</fullName>
    </recommendedName>
</protein>
<dbReference type="AlphaFoldDB" id="A0A5B0KQE9"/>
<evidence type="ECO:0000259" key="2">
    <source>
        <dbReference type="PROSITE" id="PS51186"/>
    </source>
</evidence>
<feature type="domain" description="N-acetyltransferase" evidence="2">
    <location>
        <begin position="31"/>
        <end position="176"/>
    </location>
</feature>
<reference evidence="3 4" key="1">
    <citation type="submission" date="2019-07" db="EMBL/GenBank/DDBJ databases">
        <title>Genome sequencing of the stress-tolerant strain Azospirillum brasilense Az19.</title>
        <authorList>
            <person name="Maroniche G.A."/>
            <person name="Garcia J.E."/>
            <person name="Pagnussat L."/>
            <person name="Amenta M."/>
            <person name="Creus C.M."/>
        </authorList>
    </citation>
    <scope>NUCLEOTIDE SEQUENCE [LARGE SCALE GENOMIC DNA]</scope>
    <source>
        <strain evidence="3 4">Az19</strain>
    </source>
</reference>
<feature type="compositionally biased region" description="Polar residues" evidence="1">
    <location>
        <begin position="1"/>
        <end position="10"/>
    </location>
</feature>
<feature type="region of interest" description="Disordered" evidence="1">
    <location>
        <begin position="1"/>
        <end position="23"/>
    </location>
</feature>
<sequence length="230" mass="25809">MTVMQKTARTTEPALETPTSMPPSPFAAGPISVDIVRTHDDFFQALNIRALSFMGEQHSPFHEEFDNEFSATHVLCKVAGEPAGALRIRWFADFAKIERLSVRSEFRTGGMAGARGIADALARYAIEIIRRKGYVKIVGHAQKRLYPFWKKHGYRATGEEVVYADHVYVLMVGHLQPHPEAIRADAHPMVVIRPEGKWDELGPFDNSLDRPATCPHRDRRPRPAAERAAA</sequence>
<dbReference type="SUPFAM" id="SSF55729">
    <property type="entry name" value="Acyl-CoA N-acyltransferases (Nat)"/>
    <property type="match status" value="1"/>
</dbReference>
<evidence type="ECO:0000256" key="1">
    <source>
        <dbReference type="SAM" id="MobiDB-lite"/>
    </source>
</evidence>
<dbReference type="Gene3D" id="3.40.630.30">
    <property type="match status" value="1"/>
</dbReference>
<comment type="caution">
    <text evidence="3">The sequence shown here is derived from an EMBL/GenBank/DDBJ whole genome shotgun (WGS) entry which is preliminary data.</text>
</comment>
<dbReference type="Pfam" id="PF13673">
    <property type="entry name" value="Acetyltransf_10"/>
    <property type="match status" value="1"/>
</dbReference>
<proteinExistence type="predicted"/>
<dbReference type="EMBL" id="VEWN01000013">
    <property type="protein sequence ID" value="KAA1053820.1"/>
    <property type="molecule type" value="Genomic_DNA"/>
</dbReference>
<organism evidence="3 4">
    <name type="scientific">Azospirillum argentinense</name>
    <dbReference type="NCBI Taxonomy" id="2970906"/>
    <lineage>
        <taxon>Bacteria</taxon>
        <taxon>Pseudomonadati</taxon>
        <taxon>Pseudomonadota</taxon>
        <taxon>Alphaproteobacteria</taxon>
        <taxon>Rhodospirillales</taxon>
        <taxon>Azospirillaceae</taxon>
        <taxon>Azospirillum</taxon>
    </lineage>
</organism>
<name>A0A5B0KQE9_9PROT</name>
<dbReference type="GO" id="GO:0016747">
    <property type="term" value="F:acyltransferase activity, transferring groups other than amino-acyl groups"/>
    <property type="evidence" value="ECO:0007669"/>
    <property type="project" value="InterPro"/>
</dbReference>
<evidence type="ECO:0000313" key="3">
    <source>
        <dbReference type="EMBL" id="KAA1053820.1"/>
    </source>
</evidence>